<keyword evidence="2" id="KW-1185">Reference proteome</keyword>
<protein>
    <submittedName>
        <fullName evidence="1">Uncharacterized protein</fullName>
    </submittedName>
</protein>
<proteinExistence type="predicted"/>
<gene>
    <name evidence="1" type="ORF">HPB48_000989</name>
</gene>
<name>A0A9J6GXE0_HAELO</name>
<evidence type="ECO:0000313" key="1">
    <source>
        <dbReference type="EMBL" id="KAH9379915.1"/>
    </source>
</evidence>
<reference evidence="1 2" key="1">
    <citation type="journal article" date="2020" name="Cell">
        <title>Large-Scale Comparative Analyses of Tick Genomes Elucidate Their Genetic Diversity and Vector Capacities.</title>
        <authorList>
            <consortium name="Tick Genome and Microbiome Consortium (TIGMIC)"/>
            <person name="Jia N."/>
            <person name="Wang J."/>
            <person name="Shi W."/>
            <person name="Du L."/>
            <person name="Sun Y."/>
            <person name="Zhan W."/>
            <person name="Jiang J.F."/>
            <person name="Wang Q."/>
            <person name="Zhang B."/>
            <person name="Ji P."/>
            <person name="Bell-Sakyi L."/>
            <person name="Cui X.M."/>
            <person name="Yuan T.T."/>
            <person name="Jiang B.G."/>
            <person name="Yang W.F."/>
            <person name="Lam T.T."/>
            <person name="Chang Q.C."/>
            <person name="Ding S.J."/>
            <person name="Wang X.J."/>
            <person name="Zhu J.G."/>
            <person name="Ruan X.D."/>
            <person name="Zhao L."/>
            <person name="Wei J.T."/>
            <person name="Ye R.Z."/>
            <person name="Que T.C."/>
            <person name="Du C.H."/>
            <person name="Zhou Y.H."/>
            <person name="Cheng J.X."/>
            <person name="Dai P.F."/>
            <person name="Guo W.B."/>
            <person name="Han X.H."/>
            <person name="Huang E.J."/>
            <person name="Li L.F."/>
            <person name="Wei W."/>
            <person name="Gao Y.C."/>
            <person name="Liu J.Z."/>
            <person name="Shao H.Z."/>
            <person name="Wang X."/>
            <person name="Wang C.C."/>
            <person name="Yang T.C."/>
            <person name="Huo Q.B."/>
            <person name="Li W."/>
            <person name="Chen H.Y."/>
            <person name="Chen S.E."/>
            <person name="Zhou L.G."/>
            <person name="Ni X.B."/>
            <person name="Tian J.H."/>
            <person name="Sheng Y."/>
            <person name="Liu T."/>
            <person name="Pan Y.S."/>
            <person name="Xia L.Y."/>
            <person name="Li J."/>
            <person name="Zhao F."/>
            <person name="Cao W.C."/>
        </authorList>
    </citation>
    <scope>NUCLEOTIDE SEQUENCE [LARGE SCALE GENOMIC DNA]</scope>
    <source>
        <strain evidence="1">HaeL-2018</strain>
    </source>
</reference>
<dbReference type="OrthoDB" id="10023262at2759"/>
<accession>A0A9J6GXE0</accession>
<organism evidence="1 2">
    <name type="scientific">Haemaphysalis longicornis</name>
    <name type="common">Bush tick</name>
    <dbReference type="NCBI Taxonomy" id="44386"/>
    <lineage>
        <taxon>Eukaryota</taxon>
        <taxon>Metazoa</taxon>
        <taxon>Ecdysozoa</taxon>
        <taxon>Arthropoda</taxon>
        <taxon>Chelicerata</taxon>
        <taxon>Arachnida</taxon>
        <taxon>Acari</taxon>
        <taxon>Parasitiformes</taxon>
        <taxon>Ixodida</taxon>
        <taxon>Ixodoidea</taxon>
        <taxon>Ixodidae</taxon>
        <taxon>Haemaphysalinae</taxon>
        <taxon>Haemaphysalis</taxon>
    </lineage>
</organism>
<dbReference type="AlphaFoldDB" id="A0A9J6GXE0"/>
<evidence type="ECO:0000313" key="2">
    <source>
        <dbReference type="Proteomes" id="UP000821853"/>
    </source>
</evidence>
<sequence>MRESCIRLITTLVDQIRQRLPDKITVLQETSLLSVENGLCVVKEPLIFLLEAMRQSKKSKPVEQNHPP</sequence>
<comment type="caution">
    <text evidence="1">The sequence shown here is derived from an EMBL/GenBank/DDBJ whole genome shotgun (WGS) entry which is preliminary data.</text>
</comment>
<dbReference type="EMBL" id="JABSTR010000010">
    <property type="protein sequence ID" value="KAH9379915.1"/>
    <property type="molecule type" value="Genomic_DNA"/>
</dbReference>
<dbReference type="Proteomes" id="UP000821853">
    <property type="component" value="Chromosome 8"/>
</dbReference>
<dbReference type="VEuPathDB" id="VectorBase:HLOH_046165"/>